<dbReference type="EMBL" id="JBHSKD010000018">
    <property type="protein sequence ID" value="MFC5178002.1"/>
    <property type="molecule type" value="Genomic_DNA"/>
</dbReference>
<dbReference type="Gene3D" id="3.40.50.300">
    <property type="entry name" value="P-loop containing nucleotide triphosphate hydrolases"/>
    <property type="match status" value="1"/>
</dbReference>
<protein>
    <submittedName>
        <fullName evidence="3">Sulfotransferase domain-containing protein</fullName>
    </submittedName>
</protein>
<evidence type="ECO:0000313" key="4">
    <source>
        <dbReference type="Proteomes" id="UP001596087"/>
    </source>
</evidence>
<dbReference type="Proteomes" id="UP001596087">
    <property type="component" value="Unassembled WGS sequence"/>
</dbReference>
<evidence type="ECO:0000313" key="3">
    <source>
        <dbReference type="EMBL" id="MFC5178002.1"/>
    </source>
</evidence>
<keyword evidence="4" id="KW-1185">Reference proteome</keyword>
<feature type="region of interest" description="Disordered" evidence="1">
    <location>
        <begin position="1"/>
        <end position="20"/>
    </location>
</feature>
<sequence>MPTPPRAPATGPDSQAGADGDTAPATVCYLGAIGRSGSTLVSRVLGSLPGAVSVGELCWIWTYGVLRNRTCGCGQPFLECPFWTGVGQRAFGGWDGVDAGRANDLRRSVTRHRHTPELLVRPVGRFAHDVDEYVGLLGPLYRAISAESGGAVVIDNSKQPEVALVARQASGVDLRVLHLVRRSHGVAYSWTKHVARADKDGREMLRKSPAKVCAGWLSDNALFETMGRTGSPRLLVRYEDFVRAPRDATRDIAAFLDLTVTEEELPFEGPTSVRLATDHSVWGNPMRLQTGAIPLRPDEAWREGLSARDRRVVTALTWPGLLRYGYRD</sequence>
<dbReference type="InterPro" id="IPR027417">
    <property type="entry name" value="P-loop_NTPase"/>
</dbReference>
<dbReference type="InterPro" id="IPR000863">
    <property type="entry name" value="Sulfotransferase_dom"/>
</dbReference>
<dbReference type="Pfam" id="PF00685">
    <property type="entry name" value="Sulfotransfer_1"/>
    <property type="match status" value="1"/>
</dbReference>
<proteinExistence type="predicted"/>
<gene>
    <name evidence="3" type="ORF">ACFPGP_15070</name>
</gene>
<dbReference type="RefSeq" id="WP_378591490.1">
    <property type="nucleotide sequence ID" value="NZ_JBHSKD010000018.1"/>
</dbReference>
<organism evidence="3 4">
    <name type="scientific">Nocardioides taihuensis</name>
    <dbReference type="NCBI Taxonomy" id="1835606"/>
    <lineage>
        <taxon>Bacteria</taxon>
        <taxon>Bacillati</taxon>
        <taxon>Actinomycetota</taxon>
        <taxon>Actinomycetes</taxon>
        <taxon>Propionibacteriales</taxon>
        <taxon>Nocardioidaceae</taxon>
        <taxon>Nocardioides</taxon>
    </lineage>
</organism>
<feature type="domain" description="Sulfotransferase" evidence="2">
    <location>
        <begin position="172"/>
        <end position="265"/>
    </location>
</feature>
<accession>A0ABW0BLN2</accession>
<name>A0ABW0BLN2_9ACTN</name>
<evidence type="ECO:0000256" key="1">
    <source>
        <dbReference type="SAM" id="MobiDB-lite"/>
    </source>
</evidence>
<comment type="caution">
    <text evidence="3">The sequence shown here is derived from an EMBL/GenBank/DDBJ whole genome shotgun (WGS) entry which is preliminary data.</text>
</comment>
<dbReference type="SUPFAM" id="SSF52540">
    <property type="entry name" value="P-loop containing nucleoside triphosphate hydrolases"/>
    <property type="match status" value="1"/>
</dbReference>
<reference evidence="4" key="1">
    <citation type="journal article" date="2019" name="Int. J. Syst. Evol. Microbiol.">
        <title>The Global Catalogue of Microorganisms (GCM) 10K type strain sequencing project: providing services to taxonomists for standard genome sequencing and annotation.</title>
        <authorList>
            <consortium name="The Broad Institute Genomics Platform"/>
            <consortium name="The Broad Institute Genome Sequencing Center for Infectious Disease"/>
            <person name="Wu L."/>
            <person name="Ma J."/>
        </authorList>
    </citation>
    <scope>NUCLEOTIDE SEQUENCE [LARGE SCALE GENOMIC DNA]</scope>
    <source>
        <strain evidence="4">DFY41</strain>
    </source>
</reference>
<evidence type="ECO:0000259" key="2">
    <source>
        <dbReference type="Pfam" id="PF00685"/>
    </source>
</evidence>